<evidence type="ECO:0000313" key="3">
    <source>
        <dbReference type="Proteomes" id="UP000198508"/>
    </source>
</evidence>
<dbReference type="STRING" id="460384.SAMN05216313_15030"/>
<evidence type="ECO:0000313" key="2">
    <source>
        <dbReference type="EMBL" id="SEU19457.1"/>
    </source>
</evidence>
<keyword evidence="1" id="KW-0812">Transmembrane</keyword>
<dbReference type="AlphaFoldDB" id="A0A1I0K882"/>
<evidence type="ECO:0000256" key="1">
    <source>
        <dbReference type="SAM" id="Phobius"/>
    </source>
</evidence>
<feature type="transmembrane region" description="Helical" evidence="1">
    <location>
        <begin position="28"/>
        <end position="45"/>
    </location>
</feature>
<sequence length="47" mass="5342">MMIDLAGSIVMFIELVMAWQYCRKNNVGAVIWYCTMASITALALSRR</sequence>
<protein>
    <submittedName>
        <fullName evidence="2">Uncharacterized protein</fullName>
    </submittedName>
</protein>
<keyword evidence="1" id="KW-1133">Transmembrane helix</keyword>
<accession>A0A1I0K882</accession>
<keyword evidence="1" id="KW-0472">Membrane</keyword>
<name>A0A1I0K882_9FIRM</name>
<reference evidence="3" key="1">
    <citation type="submission" date="2016-10" db="EMBL/GenBank/DDBJ databases">
        <authorList>
            <person name="Varghese N."/>
            <person name="Submissions S."/>
        </authorList>
    </citation>
    <scope>NUCLEOTIDE SEQUENCE [LARGE SCALE GENOMIC DNA]</scope>
    <source>
        <strain evidence="3">NLAE-zl-G277</strain>
    </source>
</reference>
<proteinExistence type="predicted"/>
<dbReference type="Proteomes" id="UP000198508">
    <property type="component" value="Unassembled WGS sequence"/>
</dbReference>
<dbReference type="EMBL" id="FOIM01000050">
    <property type="protein sequence ID" value="SEU19457.1"/>
    <property type="molecule type" value="Genomic_DNA"/>
</dbReference>
<organism evidence="2 3">
    <name type="scientific">Enterocloster lavalensis</name>
    <dbReference type="NCBI Taxonomy" id="460384"/>
    <lineage>
        <taxon>Bacteria</taxon>
        <taxon>Bacillati</taxon>
        <taxon>Bacillota</taxon>
        <taxon>Clostridia</taxon>
        <taxon>Lachnospirales</taxon>
        <taxon>Lachnospiraceae</taxon>
        <taxon>Enterocloster</taxon>
    </lineage>
</organism>
<gene>
    <name evidence="2" type="ORF">SAMN05216313_15030</name>
</gene>
<keyword evidence="3" id="KW-1185">Reference proteome</keyword>